<feature type="region of interest" description="Disordered" evidence="1">
    <location>
        <begin position="284"/>
        <end position="338"/>
    </location>
</feature>
<dbReference type="EMBL" id="BAAALM010000004">
    <property type="protein sequence ID" value="GAA1196672.1"/>
    <property type="molecule type" value="Genomic_DNA"/>
</dbReference>
<keyword evidence="4" id="KW-1185">Reference proteome</keyword>
<feature type="compositionally biased region" description="Gly residues" evidence="1">
    <location>
        <begin position="197"/>
        <end position="211"/>
    </location>
</feature>
<dbReference type="Proteomes" id="UP001500467">
    <property type="component" value="Unassembled WGS sequence"/>
</dbReference>
<feature type="compositionally biased region" description="Low complexity" evidence="1">
    <location>
        <begin position="23"/>
        <end position="32"/>
    </location>
</feature>
<keyword evidence="2" id="KW-0472">Membrane</keyword>
<comment type="caution">
    <text evidence="3">The sequence shown here is derived from an EMBL/GenBank/DDBJ whole genome shotgun (WGS) entry which is preliminary data.</text>
</comment>
<protein>
    <submittedName>
        <fullName evidence="3">Uncharacterized protein</fullName>
    </submittedName>
</protein>
<evidence type="ECO:0000256" key="1">
    <source>
        <dbReference type="SAM" id="MobiDB-lite"/>
    </source>
</evidence>
<proteinExistence type="predicted"/>
<name>A0ABN1V6G5_9PSEU</name>
<evidence type="ECO:0000256" key="2">
    <source>
        <dbReference type="SAM" id="Phobius"/>
    </source>
</evidence>
<feature type="region of interest" description="Disordered" evidence="1">
    <location>
        <begin position="1"/>
        <end position="32"/>
    </location>
</feature>
<feature type="compositionally biased region" description="Low complexity" evidence="1">
    <location>
        <begin position="184"/>
        <end position="196"/>
    </location>
</feature>
<feature type="transmembrane region" description="Helical" evidence="2">
    <location>
        <begin position="345"/>
        <end position="364"/>
    </location>
</feature>
<gene>
    <name evidence="3" type="ORF">GCM10009675_09780</name>
</gene>
<feature type="compositionally biased region" description="Gly residues" evidence="1">
    <location>
        <begin position="223"/>
        <end position="234"/>
    </location>
</feature>
<keyword evidence="2" id="KW-1133">Transmembrane helix</keyword>
<accession>A0ABN1V6G5</accession>
<organism evidence="3 4">
    <name type="scientific">Prauserella alba</name>
    <dbReference type="NCBI Taxonomy" id="176898"/>
    <lineage>
        <taxon>Bacteria</taxon>
        <taxon>Bacillati</taxon>
        <taxon>Actinomycetota</taxon>
        <taxon>Actinomycetes</taxon>
        <taxon>Pseudonocardiales</taxon>
        <taxon>Pseudonocardiaceae</taxon>
        <taxon>Prauserella</taxon>
    </lineage>
</organism>
<evidence type="ECO:0000313" key="4">
    <source>
        <dbReference type="Proteomes" id="UP001500467"/>
    </source>
</evidence>
<sequence>MGRPPMRTPGSDADGRARDDAGSTRADGPATAKVTSAVAKPAAVATAGLVLAAAAGIAAPATAVAETKQVRCGETVTAAPGDRIQGITALGVPLDLGVVTDTVGSLLSGVCKVTVNVVDTAVRPVPGAGEPVADGVNDAVDGATRSARKAADTLGGRGAVVPGPGDDSGEPSEPAPGGGDDDSNAGGDSGSDAGSDSGRGAGGGADDGGTGNRKSNSPVVEGRGSGAGSGGHGGASALASPAAMSPELRYAGIPVASGAMFDAAPGLRYGGQIPGYNPEFGVLGSAGGPGSPADAADRAASDAAPGPDGRSTGPASENAELRTAGDASSLPSAAPEDERGPSIPMLLAVLALAGVSAGLVRTWVIQRANA</sequence>
<feature type="compositionally biased region" description="Low complexity" evidence="1">
    <location>
        <begin position="301"/>
        <end position="310"/>
    </location>
</feature>
<keyword evidence="2" id="KW-0812">Transmembrane</keyword>
<feature type="region of interest" description="Disordered" evidence="1">
    <location>
        <begin position="145"/>
        <end position="239"/>
    </location>
</feature>
<dbReference type="RefSeq" id="WP_253859396.1">
    <property type="nucleotide sequence ID" value="NZ_BAAALM010000004.1"/>
</dbReference>
<evidence type="ECO:0000313" key="3">
    <source>
        <dbReference type="EMBL" id="GAA1196672.1"/>
    </source>
</evidence>
<reference evidence="3 4" key="1">
    <citation type="journal article" date="2019" name="Int. J. Syst. Evol. Microbiol.">
        <title>The Global Catalogue of Microorganisms (GCM) 10K type strain sequencing project: providing services to taxonomists for standard genome sequencing and annotation.</title>
        <authorList>
            <consortium name="The Broad Institute Genomics Platform"/>
            <consortium name="The Broad Institute Genome Sequencing Center for Infectious Disease"/>
            <person name="Wu L."/>
            <person name="Ma J."/>
        </authorList>
    </citation>
    <scope>NUCLEOTIDE SEQUENCE [LARGE SCALE GENOMIC DNA]</scope>
    <source>
        <strain evidence="3 4">JCM 13022</strain>
    </source>
</reference>
<feature type="compositionally biased region" description="Basic and acidic residues" evidence="1">
    <location>
        <begin position="13"/>
        <end position="22"/>
    </location>
</feature>